<organism evidence="1 2">
    <name type="scientific">Neolewinella lacunae</name>
    <dbReference type="NCBI Taxonomy" id="1517758"/>
    <lineage>
        <taxon>Bacteria</taxon>
        <taxon>Pseudomonadati</taxon>
        <taxon>Bacteroidota</taxon>
        <taxon>Saprospiria</taxon>
        <taxon>Saprospirales</taxon>
        <taxon>Lewinellaceae</taxon>
        <taxon>Neolewinella</taxon>
    </lineage>
</organism>
<dbReference type="InterPro" id="IPR046788">
    <property type="entry name" value="Methyltransf_35"/>
</dbReference>
<dbReference type="RefSeq" id="WP_187467478.1">
    <property type="nucleotide sequence ID" value="NZ_JACSIT010000138.1"/>
</dbReference>
<name>A0A923T9U5_9BACT</name>
<protein>
    <submittedName>
        <fullName evidence="1">Uncharacterized protein</fullName>
    </submittedName>
</protein>
<evidence type="ECO:0000313" key="1">
    <source>
        <dbReference type="EMBL" id="MBC6995443.1"/>
    </source>
</evidence>
<dbReference type="Pfam" id="PF20553">
    <property type="entry name" value="Methyltransf_35"/>
    <property type="match status" value="1"/>
</dbReference>
<proteinExistence type="predicted"/>
<reference evidence="1" key="1">
    <citation type="submission" date="2020-08" db="EMBL/GenBank/DDBJ databases">
        <title>Lewinella bacteria from marine environments.</title>
        <authorList>
            <person name="Zhong Y."/>
        </authorList>
    </citation>
    <scope>NUCLEOTIDE SEQUENCE</scope>
    <source>
        <strain evidence="1">KCTC 42187</strain>
    </source>
</reference>
<evidence type="ECO:0000313" key="2">
    <source>
        <dbReference type="Proteomes" id="UP000650081"/>
    </source>
</evidence>
<dbReference type="Proteomes" id="UP000650081">
    <property type="component" value="Unassembled WGS sequence"/>
</dbReference>
<accession>A0A923T9U5</accession>
<comment type="caution">
    <text evidence="1">The sequence shown here is derived from an EMBL/GenBank/DDBJ whole genome shotgun (WGS) entry which is preliminary data.</text>
</comment>
<gene>
    <name evidence="1" type="ORF">H9S92_14810</name>
</gene>
<dbReference type="AlphaFoldDB" id="A0A923T9U5"/>
<dbReference type="EMBL" id="JACSIT010000138">
    <property type="protein sequence ID" value="MBC6995443.1"/>
    <property type="molecule type" value="Genomic_DNA"/>
</dbReference>
<keyword evidence="2" id="KW-1185">Reference proteome</keyword>
<sequence length="335" mass="39008">MSKNARQIDYRLRLGKYVERRMMCTAFQKLSLFYPLSKYKYIGFGAYYFSDFYLFHKELGIEKMLSIEKSNSNEVKLRYEFNKPFNCIDIDFRESSIVLPEIEWDTPSIIWLDYTSCLTSDIVADIATTLRRSLSGSIISFTLKIDSDFYKDNESIDSPIKISETQVYVNKVGKEYAPREISKKDLTPKFLHTVYTRTINNIISKILFERNASSMGENIEWVQLFNFKYADGVTMYTIGGILVQGESHKARLDDIDFDRLQFIRRGEEQFEIAIPNLTIKEIKYLEGIMPYGINADGSIKGEYKVKGNDPSIPTNDILNFAKIYKYFPTFTESRL</sequence>